<feature type="compositionally biased region" description="Low complexity" evidence="10">
    <location>
        <begin position="435"/>
        <end position="444"/>
    </location>
</feature>
<evidence type="ECO:0000256" key="8">
    <source>
        <dbReference type="ARBA" id="ARBA00023288"/>
    </source>
</evidence>
<protein>
    <submittedName>
        <fullName evidence="13">Variant surface glycoprotein Mul 3</fullName>
    </submittedName>
</protein>
<dbReference type="GO" id="GO:0005886">
    <property type="term" value="C:plasma membrane"/>
    <property type="evidence" value="ECO:0007669"/>
    <property type="project" value="UniProtKB-SubCell"/>
</dbReference>
<evidence type="ECO:0000256" key="4">
    <source>
        <dbReference type="ARBA" id="ARBA00022622"/>
    </source>
</evidence>
<evidence type="ECO:0000256" key="6">
    <source>
        <dbReference type="ARBA" id="ARBA00023136"/>
    </source>
</evidence>
<dbReference type="FunFam" id="4.10.110.20:FF:000001">
    <property type="entry name" value="Variant surface glycoprotein (VSG), putative"/>
    <property type="match status" value="1"/>
</dbReference>
<dbReference type="AlphaFoldDB" id="Q571W6"/>
<name>Q571W6_TRYBB</name>
<feature type="chain" id="PRO_5004251429" evidence="11">
    <location>
        <begin position="23"/>
        <end position="460"/>
    </location>
</feature>
<evidence type="ECO:0000256" key="1">
    <source>
        <dbReference type="ARBA" id="ARBA00002523"/>
    </source>
</evidence>
<dbReference type="EMBL" id="AJ937320">
    <property type="protein sequence ID" value="CAI77640.1"/>
    <property type="molecule type" value="mRNA"/>
</dbReference>
<dbReference type="InterPro" id="IPR027446">
    <property type="entry name" value="VSG_C_dom_sf"/>
</dbReference>
<evidence type="ECO:0000256" key="2">
    <source>
        <dbReference type="ARBA" id="ARBA00004609"/>
    </source>
</evidence>
<sequence length="460" mass="49310">MNKKILILTVFALAAGKNKIQATDELPNAPDFAVLCRIVQHAKAGFKQASEDEKSVASQLAATTAKLAIINDDDETRYLDKNNRTIYRITGDEPKIPKGAEKKPLKAKLLQLERRAAELKNDYDNTFAEATRQIEQANDELAEAVYGAGAKFEDQGDSSKLITNARASSLFGATGTYNKNCGGTNGGGAASTSNVGITLVSDIYCLCIAGTASAKTCDQTTTALSHGTLFASTAGTGKEAFDALMAKCGSQPQQTSPSELHALLIAWQSKLGSHFESTNTRDAARFIIGRADNPATGCTGAAKQHCVDYKSFLGATPSQDPRWVSKIKSAITKVQTAAEKSLRLRHSLSLLEVVSDQANLTYTEGLNSQRTQRHNAENNAPTKQTETDETCEKKGTGDGCKDGCKWDGEGDNKKCVKDLDYKPKQAEGGEKESKTGTTNTTGSNSFIINKGPLLLTFLLF</sequence>
<feature type="region of interest" description="Disordered" evidence="10">
    <location>
        <begin position="417"/>
        <end position="444"/>
    </location>
</feature>
<keyword evidence="7" id="KW-0325">Glycoprotein</keyword>
<dbReference type="Gene3D" id="4.10.110.20">
    <property type="entry name" value="Variant surface glycoprotein MITAT 1.2, VSG 221, C-terminal domain"/>
    <property type="match status" value="1"/>
</dbReference>
<dbReference type="Pfam" id="PF13206">
    <property type="entry name" value="VSG_B"/>
    <property type="match status" value="1"/>
</dbReference>
<evidence type="ECO:0000256" key="3">
    <source>
        <dbReference type="ARBA" id="ARBA00022475"/>
    </source>
</evidence>
<feature type="region of interest" description="Disordered" evidence="10">
    <location>
        <begin position="365"/>
        <end position="397"/>
    </location>
</feature>
<accession>Q571W6</accession>
<evidence type="ECO:0000259" key="12">
    <source>
        <dbReference type="Pfam" id="PF13206"/>
    </source>
</evidence>
<evidence type="ECO:0000256" key="11">
    <source>
        <dbReference type="SAM" id="SignalP"/>
    </source>
</evidence>
<feature type="compositionally biased region" description="Basic and acidic residues" evidence="10">
    <location>
        <begin position="417"/>
        <end position="434"/>
    </location>
</feature>
<feature type="domain" description="Trypanosome variant surface glycoprotein B-type N-terminal" evidence="12">
    <location>
        <begin position="83"/>
        <end position="348"/>
    </location>
</feature>
<gene>
    <name evidence="13" type="primary">VSG Mul 3</name>
</gene>
<proteinExistence type="evidence at transcript level"/>
<dbReference type="InterPro" id="IPR025932">
    <property type="entry name" value="Trypano_VSG_B_N_dom"/>
</dbReference>
<feature type="coiled-coil region" evidence="9">
    <location>
        <begin position="102"/>
        <end position="140"/>
    </location>
</feature>
<organism evidence="13">
    <name type="scientific">Trypanosoma brucei brucei</name>
    <dbReference type="NCBI Taxonomy" id="5702"/>
    <lineage>
        <taxon>Eukaryota</taxon>
        <taxon>Discoba</taxon>
        <taxon>Euglenozoa</taxon>
        <taxon>Kinetoplastea</taxon>
        <taxon>Metakinetoplastina</taxon>
        <taxon>Trypanosomatida</taxon>
        <taxon>Trypanosomatidae</taxon>
        <taxon>Trypanosoma</taxon>
    </lineage>
</organism>
<keyword evidence="3" id="KW-1003">Cell membrane</keyword>
<keyword evidence="4" id="KW-0336">GPI-anchor</keyword>
<evidence type="ECO:0000313" key="13">
    <source>
        <dbReference type="EMBL" id="CAI77640.1"/>
    </source>
</evidence>
<dbReference type="SUPFAM" id="SSF118251">
    <property type="entry name" value="Variant surface glycoprotein MITAT 1.2, VSG 221, C-terminal domain"/>
    <property type="match status" value="1"/>
</dbReference>
<keyword evidence="8" id="KW-0449">Lipoprotein</keyword>
<evidence type="ECO:0000256" key="10">
    <source>
        <dbReference type="SAM" id="MobiDB-lite"/>
    </source>
</evidence>
<evidence type="ECO:0000256" key="5">
    <source>
        <dbReference type="ARBA" id="ARBA00022729"/>
    </source>
</evidence>
<comment type="function">
    <text evidence="1">VSG forms a coat on the surface of the parasite. The trypanosome evades the immune response of the host by expressing a series of antigenically distinct VSGs from an estimated 1000 VSG genes.</text>
</comment>
<keyword evidence="9" id="KW-0175">Coiled coil</keyword>
<comment type="subcellular location">
    <subcellularLocation>
        <location evidence="2">Cell membrane</location>
        <topology evidence="2">Lipid-anchor</topology>
        <topology evidence="2">GPI-anchor</topology>
    </subcellularLocation>
</comment>
<keyword evidence="5 11" id="KW-0732">Signal</keyword>
<reference evidence="13" key="1">
    <citation type="journal article" date="2007" name="BMC Genomics">
        <title>Variant Surface Glycoprotein gene repertoires in Trypanosoma brucei have diverged to become strain-specific.</title>
        <authorList>
            <person name="Hutchinson C."/>
            <person name="Picozzi K."/>
            <person name="Jones N.G."/>
            <person name="Mott H."/>
            <person name="Sharma R."/>
            <person name="Welburn S.C."/>
            <person name="Carrington M."/>
        </authorList>
    </citation>
    <scope>NUCLEOTIDE SEQUENCE</scope>
    <source>
        <strain evidence="13">Mul C19</strain>
    </source>
</reference>
<keyword evidence="6" id="KW-0472">Membrane</keyword>
<evidence type="ECO:0000256" key="7">
    <source>
        <dbReference type="ARBA" id="ARBA00023180"/>
    </source>
</evidence>
<feature type="signal peptide" evidence="11">
    <location>
        <begin position="1"/>
        <end position="22"/>
    </location>
</feature>
<evidence type="ECO:0000256" key="9">
    <source>
        <dbReference type="SAM" id="Coils"/>
    </source>
</evidence>
<dbReference type="GO" id="GO:0098552">
    <property type="term" value="C:side of membrane"/>
    <property type="evidence" value="ECO:0007669"/>
    <property type="project" value="UniProtKB-KW"/>
</dbReference>